<feature type="region of interest" description="Disordered" evidence="1">
    <location>
        <begin position="117"/>
        <end position="156"/>
    </location>
</feature>
<dbReference type="SMART" id="SM00868">
    <property type="entry name" value="zf-AD"/>
    <property type="match status" value="1"/>
</dbReference>
<keyword evidence="5" id="KW-1185">Reference proteome</keyword>
<evidence type="ECO:0000256" key="1">
    <source>
        <dbReference type="SAM" id="MobiDB-lite"/>
    </source>
</evidence>
<dbReference type="VEuPathDB" id="VectorBase:ASIC000096"/>
<evidence type="ECO:0000313" key="5">
    <source>
        <dbReference type="Proteomes" id="UP000030765"/>
    </source>
</evidence>
<accession>A0A084V9U7</accession>
<protein>
    <submittedName>
        <fullName evidence="3">AGAP010979-PA-like protein</fullName>
    </submittedName>
</protein>
<organism evidence="3">
    <name type="scientific">Anopheles sinensis</name>
    <name type="common">Mosquito</name>
    <dbReference type="NCBI Taxonomy" id="74873"/>
    <lineage>
        <taxon>Eukaryota</taxon>
        <taxon>Metazoa</taxon>
        <taxon>Ecdysozoa</taxon>
        <taxon>Arthropoda</taxon>
        <taxon>Hexapoda</taxon>
        <taxon>Insecta</taxon>
        <taxon>Pterygota</taxon>
        <taxon>Neoptera</taxon>
        <taxon>Endopterygota</taxon>
        <taxon>Diptera</taxon>
        <taxon>Nematocera</taxon>
        <taxon>Culicoidea</taxon>
        <taxon>Culicidae</taxon>
        <taxon>Anophelinae</taxon>
        <taxon>Anopheles</taxon>
    </lineage>
</organism>
<evidence type="ECO:0000313" key="3">
    <source>
        <dbReference type="EMBL" id="KFB34741.1"/>
    </source>
</evidence>
<sequence length="156" mass="18149">MLVKLYPTVFNESQMLCDEALKWPMKICKECKAKVVESYKFYERCTKSARSLRTIALKEQSTTETLQEEKDDHPAEIKMEFIEFEEPTLQKTEYDSDEHSSAYKRFYGSSLTEDVFSDTEDSRTAPSSIQSDSSSANKMEQRQRTKNDAHSKGKHY</sequence>
<dbReference type="EnsemblMetazoa" id="ASIC000096-RA">
    <property type="protein sequence ID" value="ASIC000096-PA"/>
    <property type="gene ID" value="ASIC000096"/>
</dbReference>
<evidence type="ECO:0000313" key="4">
    <source>
        <dbReference type="EnsemblMetazoa" id="ASIC000096-PA"/>
    </source>
</evidence>
<name>A0A084V9U7_ANOSI</name>
<gene>
    <name evidence="3" type="ORF">ZHAS_00000096</name>
</gene>
<dbReference type="GO" id="GO:0008270">
    <property type="term" value="F:zinc ion binding"/>
    <property type="evidence" value="ECO:0007669"/>
    <property type="project" value="InterPro"/>
</dbReference>
<feature type="compositionally biased region" description="Basic and acidic residues" evidence="1">
    <location>
        <begin position="139"/>
        <end position="156"/>
    </location>
</feature>
<dbReference type="GO" id="GO:0005634">
    <property type="term" value="C:nucleus"/>
    <property type="evidence" value="ECO:0007669"/>
    <property type="project" value="InterPro"/>
</dbReference>
<dbReference type="EMBL" id="KE523882">
    <property type="protein sequence ID" value="KFB34741.1"/>
    <property type="molecule type" value="Genomic_DNA"/>
</dbReference>
<reference evidence="4" key="2">
    <citation type="submission" date="2020-05" db="UniProtKB">
        <authorList>
            <consortium name="EnsemblMetazoa"/>
        </authorList>
    </citation>
    <scope>IDENTIFICATION</scope>
</reference>
<dbReference type="InterPro" id="IPR012934">
    <property type="entry name" value="Znf_AD"/>
</dbReference>
<dbReference type="Proteomes" id="UP000030765">
    <property type="component" value="Unassembled WGS sequence"/>
</dbReference>
<proteinExistence type="predicted"/>
<dbReference type="AlphaFoldDB" id="A0A084V9U7"/>
<evidence type="ECO:0000259" key="2">
    <source>
        <dbReference type="SMART" id="SM00868"/>
    </source>
</evidence>
<feature type="domain" description="ZAD" evidence="2">
    <location>
        <begin position="16"/>
        <end position="55"/>
    </location>
</feature>
<reference evidence="3 5" key="1">
    <citation type="journal article" date="2014" name="BMC Genomics">
        <title>Genome sequence of Anopheles sinensis provides insight into genetics basis of mosquito competence for malaria parasites.</title>
        <authorList>
            <person name="Zhou D."/>
            <person name="Zhang D."/>
            <person name="Ding G."/>
            <person name="Shi L."/>
            <person name="Hou Q."/>
            <person name="Ye Y."/>
            <person name="Xu Y."/>
            <person name="Zhou H."/>
            <person name="Xiong C."/>
            <person name="Li S."/>
            <person name="Yu J."/>
            <person name="Hong S."/>
            <person name="Yu X."/>
            <person name="Zou P."/>
            <person name="Chen C."/>
            <person name="Chang X."/>
            <person name="Wang W."/>
            <person name="Lv Y."/>
            <person name="Sun Y."/>
            <person name="Ma L."/>
            <person name="Shen B."/>
            <person name="Zhu C."/>
        </authorList>
    </citation>
    <scope>NUCLEOTIDE SEQUENCE [LARGE SCALE GENOMIC DNA]</scope>
</reference>
<dbReference type="EMBL" id="ATLV01000457">
    <property type="status" value="NOT_ANNOTATED_CDS"/>
    <property type="molecule type" value="Genomic_DNA"/>
</dbReference>